<proteinExistence type="predicted"/>
<name>A0A368QPJ9_SETIT</name>
<accession>A0A368QPJ9</accession>
<dbReference type="AlphaFoldDB" id="A0A368QPJ9"/>
<dbReference type="EMBL" id="CM003531">
    <property type="protein sequence ID" value="RCV19899.1"/>
    <property type="molecule type" value="Genomic_DNA"/>
</dbReference>
<reference evidence="2" key="2">
    <citation type="submission" date="2015-07" db="EMBL/GenBank/DDBJ databases">
        <authorList>
            <person name="Noorani M."/>
        </authorList>
    </citation>
    <scope>NUCLEOTIDE SEQUENCE</scope>
    <source>
        <strain evidence="2">Yugu1</strain>
    </source>
</reference>
<evidence type="ECO:0000313" key="2">
    <source>
        <dbReference type="EMBL" id="RCV19899.1"/>
    </source>
</evidence>
<gene>
    <name evidence="2" type="ORF">SETIT_4G013100v2</name>
</gene>
<protein>
    <submittedName>
        <fullName evidence="2">Uncharacterized protein</fullName>
    </submittedName>
</protein>
<organism evidence="2">
    <name type="scientific">Setaria italica</name>
    <name type="common">Foxtail millet</name>
    <name type="synonym">Panicum italicum</name>
    <dbReference type="NCBI Taxonomy" id="4555"/>
    <lineage>
        <taxon>Eukaryota</taxon>
        <taxon>Viridiplantae</taxon>
        <taxon>Streptophyta</taxon>
        <taxon>Embryophyta</taxon>
        <taxon>Tracheophyta</taxon>
        <taxon>Spermatophyta</taxon>
        <taxon>Magnoliopsida</taxon>
        <taxon>Liliopsida</taxon>
        <taxon>Poales</taxon>
        <taxon>Poaceae</taxon>
        <taxon>PACMAD clade</taxon>
        <taxon>Panicoideae</taxon>
        <taxon>Panicodae</taxon>
        <taxon>Paniceae</taxon>
        <taxon>Cenchrinae</taxon>
        <taxon>Setaria</taxon>
    </lineage>
</organism>
<sequence>MKIEPHAIKHRYQVSDGRCGRMHALGMEEITACMLRCACCRHLGDQRRRSPALAPPYRQTAGERGLARRTRKKHEQAKPRAAPMIPARTIATEPNELRTVFFSS</sequence>
<reference evidence="2" key="1">
    <citation type="journal article" date="2012" name="Nat. Biotechnol.">
        <title>Reference genome sequence of the model plant Setaria.</title>
        <authorList>
            <person name="Bennetzen J.L."/>
            <person name="Schmutz J."/>
            <person name="Wang H."/>
            <person name="Percifield R."/>
            <person name="Hawkins J."/>
            <person name="Pontaroli A.C."/>
            <person name="Estep M."/>
            <person name="Feng L."/>
            <person name="Vaughn J.N."/>
            <person name="Grimwood J."/>
            <person name="Jenkins J."/>
            <person name="Barry K."/>
            <person name="Lindquist E."/>
            <person name="Hellsten U."/>
            <person name="Deshpande S."/>
            <person name="Wang X."/>
            <person name="Wu X."/>
            <person name="Mitros T."/>
            <person name="Triplett J."/>
            <person name="Yang X."/>
            <person name="Ye C.Y."/>
            <person name="Mauro-Herrera M."/>
            <person name="Wang L."/>
            <person name="Li P."/>
            <person name="Sharma M."/>
            <person name="Sharma R."/>
            <person name="Ronald P.C."/>
            <person name="Panaud O."/>
            <person name="Kellogg E.A."/>
            <person name="Brutnell T.P."/>
            <person name="Doust A.N."/>
            <person name="Tuskan G.A."/>
            <person name="Rokhsar D."/>
            <person name="Devos K.M."/>
        </authorList>
    </citation>
    <scope>NUCLEOTIDE SEQUENCE [LARGE SCALE GENOMIC DNA]</scope>
    <source>
        <strain evidence="2">Yugu1</strain>
    </source>
</reference>
<feature type="region of interest" description="Disordered" evidence="1">
    <location>
        <begin position="46"/>
        <end position="85"/>
    </location>
</feature>
<evidence type="ECO:0000256" key="1">
    <source>
        <dbReference type="SAM" id="MobiDB-lite"/>
    </source>
</evidence>